<dbReference type="AlphaFoldDB" id="A0AAW2Y915"/>
<dbReference type="InterPro" id="IPR051320">
    <property type="entry name" value="Viral_Replic_Matur_Polypro"/>
</dbReference>
<dbReference type="Gene3D" id="3.30.70.270">
    <property type="match status" value="2"/>
</dbReference>
<dbReference type="InterPro" id="IPR043128">
    <property type="entry name" value="Rev_trsase/Diguanyl_cyclase"/>
</dbReference>
<accession>A0AAW2Y915</accession>
<comment type="caution">
    <text evidence="2">The sequence shown here is derived from an EMBL/GenBank/DDBJ whole genome shotgun (WGS) entry which is preliminary data.</text>
</comment>
<feature type="domain" description="Reverse transcriptase/retrotransposon-derived protein RNase H-like" evidence="1">
    <location>
        <begin position="125"/>
        <end position="177"/>
    </location>
</feature>
<reference evidence="2" key="2">
    <citation type="journal article" date="2024" name="Plant">
        <title>Genomic evolution and insights into agronomic trait innovations of Sesamum species.</title>
        <authorList>
            <person name="Miao H."/>
            <person name="Wang L."/>
            <person name="Qu L."/>
            <person name="Liu H."/>
            <person name="Sun Y."/>
            <person name="Le M."/>
            <person name="Wang Q."/>
            <person name="Wei S."/>
            <person name="Zheng Y."/>
            <person name="Lin W."/>
            <person name="Duan Y."/>
            <person name="Cao H."/>
            <person name="Xiong S."/>
            <person name="Wang X."/>
            <person name="Wei L."/>
            <person name="Li C."/>
            <person name="Ma Q."/>
            <person name="Ju M."/>
            <person name="Zhao R."/>
            <person name="Li G."/>
            <person name="Mu C."/>
            <person name="Tian Q."/>
            <person name="Mei H."/>
            <person name="Zhang T."/>
            <person name="Gao T."/>
            <person name="Zhang H."/>
        </authorList>
    </citation>
    <scope>NUCLEOTIDE SEQUENCE</scope>
    <source>
        <strain evidence="2">KEN1</strain>
    </source>
</reference>
<gene>
    <name evidence="2" type="ORF">Slati_0115000</name>
</gene>
<evidence type="ECO:0000259" key="1">
    <source>
        <dbReference type="Pfam" id="PF17919"/>
    </source>
</evidence>
<dbReference type="PANTHER" id="PTHR33064:SF37">
    <property type="entry name" value="RIBONUCLEASE H"/>
    <property type="match status" value="1"/>
</dbReference>
<protein>
    <submittedName>
        <fullName evidence="2">Retrovirus-related Pol polyprotein from transposon</fullName>
    </submittedName>
</protein>
<dbReference type="Pfam" id="PF17919">
    <property type="entry name" value="RT_RNaseH_2"/>
    <property type="match status" value="1"/>
</dbReference>
<name>A0AAW2Y915_9LAMI</name>
<sequence length="179" mass="20868">MRFVLVFFTDILIYNTSWDSHLSHLAQELQVIVDNYFYVKLNKCYFKVPSVDYLGRVISTAVVFADQAKLQTIADWPSPHSFTNLRAFLGLKGYYHLFVYRYASIVRPLTDILKLQTFRLSWKAYTTFNTLKLAITSLPVLHLLDFSQSFDITTDASRWAIGVVLFQQCHPILFFSKMM</sequence>
<dbReference type="FunFam" id="3.30.70.270:FF:000020">
    <property type="entry name" value="Transposon Tf2-6 polyprotein-like Protein"/>
    <property type="match status" value="1"/>
</dbReference>
<dbReference type="InterPro" id="IPR041577">
    <property type="entry name" value="RT_RNaseH_2"/>
</dbReference>
<evidence type="ECO:0000313" key="2">
    <source>
        <dbReference type="EMBL" id="KAL0462274.1"/>
    </source>
</evidence>
<proteinExistence type="predicted"/>
<dbReference type="InterPro" id="IPR043502">
    <property type="entry name" value="DNA/RNA_pol_sf"/>
</dbReference>
<dbReference type="PANTHER" id="PTHR33064">
    <property type="entry name" value="POL PROTEIN"/>
    <property type="match status" value="1"/>
</dbReference>
<organism evidence="2">
    <name type="scientific">Sesamum latifolium</name>
    <dbReference type="NCBI Taxonomy" id="2727402"/>
    <lineage>
        <taxon>Eukaryota</taxon>
        <taxon>Viridiplantae</taxon>
        <taxon>Streptophyta</taxon>
        <taxon>Embryophyta</taxon>
        <taxon>Tracheophyta</taxon>
        <taxon>Spermatophyta</taxon>
        <taxon>Magnoliopsida</taxon>
        <taxon>eudicotyledons</taxon>
        <taxon>Gunneridae</taxon>
        <taxon>Pentapetalae</taxon>
        <taxon>asterids</taxon>
        <taxon>lamiids</taxon>
        <taxon>Lamiales</taxon>
        <taxon>Pedaliaceae</taxon>
        <taxon>Sesamum</taxon>
    </lineage>
</organism>
<dbReference type="EMBL" id="JACGWN010000001">
    <property type="protein sequence ID" value="KAL0462274.1"/>
    <property type="molecule type" value="Genomic_DNA"/>
</dbReference>
<dbReference type="SUPFAM" id="SSF56672">
    <property type="entry name" value="DNA/RNA polymerases"/>
    <property type="match status" value="1"/>
</dbReference>
<reference evidence="2" key="1">
    <citation type="submission" date="2020-06" db="EMBL/GenBank/DDBJ databases">
        <authorList>
            <person name="Li T."/>
            <person name="Hu X."/>
            <person name="Zhang T."/>
            <person name="Song X."/>
            <person name="Zhang H."/>
            <person name="Dai N."/>
            <person name="Sheng W."/>
            <person name="Hou X."/>
            <person name="Wei L."/>
        </authorList>
    </citation>
    <scope>NUCLEOTIDE SEQUENCE</scope>
    <source>
        <strain evidence="2">KEN1</strain>
        <tissue evidence="2">Leaf</tissue>
    </source>
</reference>